<feature type="domain" description="DDE Tnp4" evidence="8">
    <location>
        <begin position="129"/>
        <end position="288"/>
    </location>
</feature>
<dbReference type="AlphaFoldDB" id="A0A0J7K068"/>
<keyword evidence="4" id="KW-0540">Nuclease</keyword>
<keyword evidence="5" id="KW-0479">Metal-binding</keyword>
<evidence type="ECO:0000256" key="3">
    <source>
        <dbReference type="ARBA" id="ARBA00006958"/>
    </source>
</evidence>
<evidence type="ECO:0000256" key="2">
    <source>
        <dbReference type="ARBA" id="ARBA00004123"/>
    </source>
</evidence>
<comment type="subcellular location">
    <subcellularLocation>
        <location evidence="2">Nucleus</location>
    </subcellularLocation>
</comment>
<name>A0A0J7K068_LASNI</name>
<dbReference type="PANTHER" id="PTHR22930:SF269">
    <property type="entry name" value="NUCLEASE HARBI1-LIKE PROTEIN"/>
    <property type="match status" value="1"/>
</dbReference>
<keyword evidence="7" id="KW-0539">Nucleus</keyword>
<accession>A0A0J7K068</accession>
<dbReference type="EMBL" id="LBMM01018276">
    <property type="protein sequence ID" value="KMQ83838.1"/>
    <property type="molecule type" value="Genomic_DNA"/>
</dbReference>
<evidence type="ECO:0000313" key="9">
    <source>
        <dbReference type="EMBL" id="KMQ83838.1"/>
    </source>
</evidence>
<feature type="non-terminal residue" evidence="9">
    <location>
        <position position="288"/>
    </location>
</feature>
<organism evidence="9 10">
    <name type="scientific">Lasius niger</name>
    <name type="common">Black garden ant</name>
    <dbReference type="NCBI Taxonomy" id="67767"/>
    <lineage>
        <taxon>Eukaryota</taxon>
        <taxon>Metazoa</taxon>
        <taxon>Ecdysozoa</taxon>
        <taxon>Arthropoda</taxon>
        <taxon>Hexapoda</taxon>
        <taxon>Insecta</taxon>
        <taxon>Pterygota</taxon>
        <taxon>Neoptera</taxon>
        <taxon>Endopterygota</taxon>
        <taxon>Hymenoptera</taxon>
        <taxon>Apocrita</taxon>
        <taxon>Aculeata</taxon>
        <taxon>Formicoidea</taxon>
        <taxon>Formicidae</taxon>
        <taxon>Formicinae</taxon>
        <taxon>Lasius</taxon>
        <taxon>Lasius</taxon>
    </lineage>
</organism>
<reference evidence="9 10" key="1">
    <citation type="submission" date="2015-04" db="EMBL/GenBank/DDBJ databases">
        <title>Lasius niger genome sequencing.</title>
        <authorList>
            <person name="Konorov E.A."/>
            <person name="Nikitin M.A."/>
            <person name="Kirill M.V."/>
            <person name="Chang P."/>
        </authorList>
    </citation>
    <scope>NUCLEOTIDE SEQUENCE [LARGE SCALE GENOMIC DNA]</scope>
    <source>
        <tissue evidence="9">Whole</tissue>
    </source>
</reference>
<dbReference type="InterPro" id="IPR045249">
    <property type="entry name" value="HARBI1-like"/>
</dbReference>
<protein>
    <submittedName>
        <fullName evidence="9">Nuclease harbi1-like protein</fullName>
    </submittedName>
</protein>
<dbReference type="GO" id="GO:0016787">
    <property type="term" value="F:hydrolase activity"/>
    <property type="evidence" value="ECO:0007669"/>
    <property type="project" value="UniProtKB-KW"/>
</dbReference>
<sequence>MLHKELSIEDPSSFQNYVRMEQLVLEELLHVVAPLIEKKDTVMRQAISARDRLSVTLRYLATGNSFQDLSYSVRIAPNTLSQLIPETLKAIVEVLEERAFNCPSNAVEWQVLAEKFNTLWQFPHCIGSLDGKHINFRPPRKAGSIYRNYKGKDSIILLALVDAEYNFIFVDVGRNGRMHDASVFRESSLAAQLYSGRLNLPLLSSLPGYDVNVPYVIVADDAFPLKTNIMKPYPGRALTNEKRIFNYRLSRARRTVENAFGIMANRFRILLNTIPLSVEKVELITYTC</sequence>
<dbReference type="PANTHER" id="PTHR22930">
    <property type="match status" value="1"/>
</dbReference>
<proteinExistence type="inferred from homology"/>
<dbReference type="Proteomes" id="UP000036403">
    <property type="component" value="Unassembled WGS sequence"/>
</dbReference>
<dbReference type="PaxDb" id="67767-A0A0J7K068"/>
<evidence type="ECO:0000259" key="8">
    <source>
        <dbReference type="Pfam" id="PF13359"/>
    </source>
</evidence>
<evidence type="ECO:0000256" key="7">
    <source>
        <dbReference type="ARBA" id="ARBA00023242"/>
    </source>
</evidence>
<evidence type="ECO:0000256" key="6">
    <source>
        <dbReference type="ARBA" id="ARBA00022801"/>
    </source>
</evidence>
<dbReference type="GO" id="GO:0004518">
    <property type="term" value="F:nuclease activity"/>
    <property type="evidence" value="ECO:0007669"/>
    <property type="project" value="UniProtKB-KW"/>
</dbReference>
<keyword evidence="6" id="KW-0378">Hydrolase</keyword>
<keyword evidence="10" id="KW-1185">Reference proteome</keyword>
<evidence type="ECO:0000256" key="5">
    <source>
        <dbReference type="ARBA" id="ARBA00022723"/>
    </source>
</evidence>
<dbReference type="OrthoDB" id="6627079at2759"/>
<dbReference type="Pfam" id="PF13359">
    <property type="entry name" value="DDE_Tnp_4"/>
    <property type="match status" value="1"/>
</dbReference>
<dbReference type="InterPro" id="IPR027806">
    <property type="entry name" value="HARBI1_dom"/>
</dbReference>
<evidence type="ECO:0000256" key="1">
    <source>
        <dbReference type="ARBA" id="ARBA00001968"/>
    </source>
</evidence>
<comment type="cofactor">
    <cofactor evidence="1">
        <name>a divalent metal cation</name>
        <dbReference type="ChEBI" id="CHEBI:60240"/>
    </cofactor>
</comment>
<gene>
    <name evidence="9" type="ORF">RF55_18990</name>
</gene>
<comment type="similarity">
    <text evidence="3">Belongs to the HARBI1 family.</text>
</comment>
<dbReference type="GO" id="GO:0046872">
    <property type="term" value="F:metal ion binding"/>
    <property type="evidence" value="ECO:0007669"/>
    <property type="project" value="UniProtKB-KW"/>
</dbReference>
<comment type="caution">
    <text evidence="9">The sequence shown here is derived from an EMBL/GenBank/DDBJ whole genome shotgun (WGS) entry which is preliminary data.</text>
</comment>
<evidence type="ECO:0000313" key="10">
    <source>
        <dbReference type="Proteomes" id="UP000036403"/>
    </source>
</evidence>
<evidence type="ECO:0000256" key="4">
    <source>
        <dbReference type="ARBA" id="ARBA00022722"/>
    </source>
</evidence>
<dbReference type="GO" id="GO:0005634">
    <property type="term" value="C:nucleus"/>
    <property type="evidence" value="ECO:0007669"/>
    <property type="project" value="UniProtKB-SubCell"/>
</dbReference>